<protein>
    <submittedName>
        <fullName evidence="2">Uncharacterized protein</fullName>
    </submittedName>
</protein>
<proteinExistence type="predicted"/>
<organism evidence="2 3">
    <name type="scientific">Metabacillus lacus</name>
    <dbReference type="NCBI Taxonomy" id="1983721"/>
    <lineage>
        <taxon>Bacteria</taxon>
        <taxon>Bacillati</taxon>
        <taxon>Bacillota</taxon>
        <taxon>Bacilli</taxon>
        <taxon>Bacillales</taxon>
        <taxon>Bacillaceae</taxon>
        <taxon>Metabacillus</taxon>
    </lineage>
</organism>
<dbReference type="RefSeq" id="WP_154308919.1">
    <property type="nucleotide sequence ID" value="NZ_WKKI01000035.1"/>
</dbReference>
<feature type="transmembrane region" description="Helical" evidence="1">
    <location>
        <begin position="6"/>
        <end position="24"/>
    </location>
</feature>
<feature type="transmembrane region" description="Helical" evidence="1">
    <location>
        <begin position="125"/>
        <end position="143"/>
    </location>
</feature>
<feature type="transmembrane region" description="Helical" evidence="1">
    <location>
        <begin position="95"/>
        <end position="119"/>
    </location>
</feature>
<keyword evidence="1" id="KW-0472">Membrane</keyword>
<gene>
    <name evidence="2" type="ORF">GJU40_15030</name>
</gene>
<keyword evidence="1" id="KW-1133">Transmembrane helix</keyword>
<keyword evidence="1" id="KW-0812">Transmembrane</keyword>
<accession>A0A7X2J105</accession>
<keyword evidence="3" id="KW-1185">Reference proteome</keyword>
<comment type="caution">
    <text evidence="2">The sequence shown here is derived from an EMBL/GenBank/DDBJ whole genome shotgun (WGS) entry which is preliminary data.</text>
</comment>
<evidence type="ECO:0000313" key="3">
    <source>
        <dbReference type="Proteomes" id="UP000448867"/>
    </source>
</evidence>
<dbReference type="Proteomes" id="UP000448867">
    <property type="component" value="Unassembled WGS sequence"/>
</dbReference>
<evidence type="ECO:0000256" key="1">
    <source>
        <dbReference type="SAM" id="Phobius"/>
    </source>
</evidence>
<feature type="transmembrane region" description="Helical" evidence="1">
    <location>
        <begin position="60"/>
        <end position="83"/>
    </location>
</feature>
<evidence type="ECO:0000313" key="2">
    <source>
        <dbReference type="EMBL" id="MRX73456.1"/>
    </source>
</evidence>
<reference evidence="2 3" key="1">
    <citation type="submission" date="2019-11" db="EMBL/GenBank/DDBJ databases">
        <title>Bacillus lacus genome.</title>
        <authorList>
            <person name="Allen C.J."/>
            <person name="Newman J.D."/>
        </authorList>
    </citation>
    <scope>NUCLEOTIDE SEQUENCE [LARGE SCALE GENOMIC DNA]</scope>
    <source>
        <strain evidence="2 3">KCTC 33946</strain>
    </source>
</reference>
<dbReference type="OrthoDB" id="2626715at2"/>
<sequence>MGFEVFFFASWLAVSYFLLMKKRLSFQENAFVLMLCLIVNIQYTWIVFEEFERIQSSQDPFQYIAFLMNRSVIFPLVITILMNAAFSMKSLNKRILILALSVAVLTALSALSLLFEIISFSHWNLLYDAIYFTLLNIAVYFGLRGFHSLEKKGVRSTW</sequence>
<dbReference type="EMBL" id="WKKI01000035">
    <property type="protein sequence ID" value="MRX73456.1"/>
    <property type="molecule type" value="Genomic_DNA"/>
</dbReference>
<dbReference type="AlphaFoldDB" id="A0A7X2J105"/>
<feature type="transmembrane region" description="Helical" evidence="1">
    <location>
        <begin position="31"/>
        <end position="48"/>
    </location>
</feature>
<name>A0A7X2J105_9BACI</name>